<keyword evidence="3 5" id="KW-0012">Acyltransferase</keyword>
<dbReference type="RefSeq" id="WP_146263115.1">
    <property type="nucleotide sequence ID" value="NZ_SELG01000041.1"/>
</dbReference>
<organism evidence="5 6">
    <name type="scientific">Apibacter muscae</name>
    <dbReference type="NCBI Taxonomy" id="2509004"/>
    <lineage>
        <taxon>Bacteria</taxon>
        <taxon>Pseudomonadati</taxon>
        <taxon>Bacteroidota</taxon>
        <taxon>Flavobacteriia</taxon>
        <taxon>Flavobacteriales</taxon>
        <taxon>Weeksellaceae</taxon>
        <taxon>Apibacter</taxon>
    </lineage>
</organism>
<evidence type="ECO:0000256" key="3">
    <source>
        <dbReference type="ARBA" id="ARBA00023315"/>
    </source>
</evidence>
<evidence type="ECO:0000313" key="6">
    <source>
        <dbReference type="Proteomes" id="UP000319499"/>
    </source>
</evidence>
<dbReference type="SMART" id="SM00563">
    <property type="entry name" value="PlsC"/>
    <property type="match status" value="1"/>
</dbReference>
<keyword evidence="2 5" id="KW-0808">Transferase</keyword>
<keyword evidence="6" id="KW-1185">Reference proteome</keyword>
<evidence type="ECO:0000313" key="5">
    <source>
        <dbReference type="EMBL" id="TWP26696.1"/>
    </source>
</evidence>
<comment type="pathway">
    <text evidence="1">Lipid metabolism.</text>
</comment>
<evidence type="ECO:0000256" key="1">
    <source>
        <dbReference type="ARBA" id="ARBA00005189"/>
    </source>
</evidence>
<evidence type="ECO:0000256" key="2">
    <source>
        <dbReference type="ARBA" id="ARBA00022679"/>
    </source>
</evidence>
<name>A0A563D924_9FLAO</name>
<dbReference type="GO" id="GO:0003841">
    <property type="term" value="F:1-acylglycerol-3-phosphate O-acyltransferase activity"/>
    <property type="evidence" value="ECO:0007669"/>
    <property type="project" value="TreeGrafter"/>
</dbReference>
<dbReference type="OrthoDB" id="9796839at2"/>
<dbReference type="EMBL" id="SELH01000025">
    <property type="protein sequence ID" value="TWP26696.1"/>
    <property type="molecule type" value="Genomic_DNA"/>
</dbReference>
<dbReference type="InterPro" id="IPR002123">
    <property type="entry name" value="Plipid/glycerol_acylTrfase"/>
</dbReference>
<dbReference type="Proteomes" id="UP000319499">
    <property type="component" value="Unassembled WGS sequence"/>
</dbReference>
<accession>A0A563D924</accession>
<dbReference type="PANTHER" id="PTHR10434">
    <property type="entry name" value="1-ACYL-SN-GLYCEROL-3-PHOSPHATE ACYLTRANSFERASE"/>
    <property type="match status" value="1"/>
</dbReference>
<feature type="domain" description="Phospholipid/glycerol acyltransferase" evidence="4">
    <location>
        <begin position="30"/>
        <end position="142"/>
    </location>
</feature>
<protein>
    <submittedName>
        <fullName evidence="5">Glycerol acyltransferase</fullName>
    </submittedName>
</protein>
<dbReference type="PANTHER" id="PTHR10434:SF9">
    <property type="entry name" value="PHOSPHOLIPID_GLYCEROL ACYLTRANSFERASE DOMAIN-CONTAINING PROTEIN"/>
    <property type="match status" value="1"/>
</dbReference>
<comment type="caution">
    <text evidence="5">The sequence shown here is derived from an EMBL/GenBank/DDBJ whole genome shotgun (WGS) entry which is preliminary data.</text>
</comment>
<reference evidence="5 6" key="1">
    <citation type="submission" date="2019-02" db="EMBL/GenBank/DDBJ databases">
        <title>Apibacter muscae sp. nov.: a novel member of the house fly microbiota.</title>
        <authorList>
            <person name="Park R."/>
        </authorList>
    </citation>
    <scope>NUCLEOTIDE SEQUENCE [LARGE SCALE GENOMIC DNA]</scope>
    <source>
        <strain evidence="5 6">AL1</strain>
    </source>
</reference>
<dbReference type="GO" id="GO:0006654">
    <property type="term" value="P:phosphatidic acid biosynthetic process"/>
    <property type="evidence" value="ECO:0007669"/>
    <property type="project" value="TreeGrafter"/>
</dbReference>
<proteinExistence type="predicted"/>
<dbReference type="SUPFAM" id="SSF69593">
    <property type="entry name" value="Glycerol-3-phosphate (1)-acyltransferase"/>
    <property type="match status" value="1"/>
</dbReference>
<dbReference type="AlphaFoldDB" id="A0A563D924"/>
<dbReference type="Pfam" id="PF01553">
    <property type="entry name" value="Acyltransferase"/>
    <property type="match status" value="1"/>
</dbReference>
<gene>
    <name evidence="5" type="ORF">ETU09_09020</name>
</gene>
<evidence type="ECO:0000259" key="4">
    <source>
        <dbReference type="SMART" id="SM00563"/>
    </source>
</evidence>
<sequence length="186" mass="21669">MRKIIGKLMLGIMGWKFTLSIPLEKFKKCVLVCAPHTSNWDFYYCIACFWSLGVPYKIMIKDDYTKPWYGFIFKSLGCLGVNRKSRNNLVEYSAKLIKESKSMALINTPEATRSWSEKWKKGFYYIALEAQVPIVLAYADYKNKEAGISKIIGVENNSIQEIFSEIENFYNPEMAKYPEKYNPKIF</sequence>